<comment type="similarity">
    <text evidence="2">Belongs to the RbfA family.</text>
</comment>
<accession>A0A7K3WSK9</accession>
<evidence type="ECO:0000256" key="1">
    <source>
        <dbReference type="ARBA" id="ARBA00022517"/>
    </source>
</evidence>
<comment type="caution">
    <text evidence="3">The sequence shown here is derived from an EMBL/GenBank/DDBJ whole genome shotgun (WGS) entry which is preliminary data.</text>
</comment>
<name>A0A7K3WSK9_9FLAO</name>
<dbReference type="EMBL" id="JAAGVY010000016">
    <property type="protein sequence ID" value="NEN23862.1"/>
    <property type="molecule type" value="Genomic_DNA"/>
</dbReference>
<dbReference type="Gene3D" id="3.30.300.20">
    <property type="match status" value="1"/>
</dbReference>
<dbReference type="GO" id="GO:0030490">
    <property type="term" value="P:maturation of SSU-rRNA"/>
    <property type="evidence" value="ECO:0007669"/>
    <property type="project" value="UniProtKB-UniRule"/>
</dbReference>
<evidence type="ECO:0000256" key="2">
    <source>
        <dbReference type="HAMAP-Rule" id="MF_00003"/>
    </source>
</evidence>
<keyword evidence="2" id="KW-0963">Cytoplasm</keyword>
<dbReference type="InterPro" id="IPR023799">
    <property type="entry name" value="RbfA_dom_sf"/>
</dbReference>
<dbReference type="SUPFAM" id="SSF89919">
    <property type="entry name" value="Ribosome-binding factor A, RbfA"/>
    <property type="match status" value="1"/>
</dbReference>
<comment type="subunit">
    <text evidence="2">Monomer. Binds 30S ribosomal subunits, but not 50S ribosomal subunits or 70S ribosomes.</text>
</comment>
<reference evidence="3 4" key="1">
    <citation type="submission" date="2020-02" db="EMBL/GenBank/DDBJ databases">
        <title>Out from the shadows clarifying the taxonomy of the family Cryomorphaceae and related taxa by utilizing the GTDB taxonomic framework.</title>
        <authorList>
            <person name="Bowman J.P."/>
        </authorList>
    </citation>
    <scope>NUCLEOTIDE SEQUENCE [LARGE SCALE GENOMIC DNA]</scope>
    <source>
        <strain evidence="3 4">QSSC 1-22</strain>
    </source>
</reference>
<protein>
    <recommendedName>
        <fullName evidence="2">Ribosome-binding factor A</fullName>
    </recommendedName>
</protein>
<dbReference type="GO" id="GO:0005829">
    <property type="term" value="C:cytosol"/>
    <property type="evidence" value="ECO:0007669"/>
    <property type="project" value="TreeGrafter"/>
</dbReference>
<keyword evidence="4" id="KW-1185">Reference proteome</keyword>
<organism evidence="3 4">
    <name type="scientific">Cryomorpha ignava</name>
    <dbReference type="NCBI Taxonomy" id="101383"/>
    <lineage>
        <taxon>Bacteria</taxon>
        <taxon>Pseudomonadati</taxon>
        <taxon>Bacteroidota</taxon>
        <taxon>Flavobacteriia</taxon>
        <taxon>Flavobacteriales</taxon>
        <taxon>Cryomorphaceae</taxon>
        <taxon>Cryomorpha</taxon>
    </lineage>
</organism>
<sequence>MSSIRQEKVAKLIQQELALIFQQNAKVHFGGAFITVTVVRMSPDLGAARAYLSYFANSGSDKKEFIEMIRSKTSKIRGLLGNVVGKQLRIVPELYFYLDDSLDYAEEIDNLLKE</sequence>
<dbReference type="GO" id="GO:0043024">
    <property type="term" value="F:ribosomal small subunit binding"/>
    <property type="evidence" value="ECO:0007669"/>
    <property type="project" value="TreeGrafter"/>
</dbReference>
<dbReference type="NCBIfam" id="TIGR00082">
    <property type="entry name" value="rbfA"/>
    <property type="match status" value="1"/>
</dbReference>
<dbReference type="InterPro" id="IPR000238">
    <property type="entry name" value="RbfA"/>
</dbReference>
<dbReference type="PANTHER" id="PTHR33515:SF1">
    <property type="entry name" value="RIBOSOME-BINDING FACTOR A, CHLOROPLASTIC-RELATED"/>
    <property type="match status" value="1"/>
</dbReference>
<evidence type="ECO:0000313" key="4">
    <source>
        <dbReference type="Proteomes" id="UP000486602"/>
    </source>
</evidence>
<dbReference type="RefSeq" id="WP_163285254.1">
    <property type="nucleotide sequence ID" value="NZ_JAAGVY010000016.1"/>
</dbReference>
<dbReference type="InterPro" id="IPR015946">
    <property type="entry name" value="KH_dom-like_a/b"/>
</dbReference>
<evidence type="ECO:0000313" key="3">
    <source>
        <dbReference type="EMBL" id="NEN23862.1"/>
    </source>
</evidence>
<proteinExistence type="inferred from homology"/>
<dbReference type="Proteomes" id="UP000486602">
    <property type="component" value="Unassembled WGS sequence"/>
</dbReference>
<gene>
    <name evidence="2 3" type="primary">rbfA</name>
    <name evidence="3" type="ORF">G3O08_10155</name>
</gene>
<comment type="subcellular location">
    <subcellularLocation>
        <location evidence="2">Cytoplasm</location>
    </subcellularLocation>
</comment>
<dbReference type="Pfam" id="PF02033">
    <property type="entry name" value="RBFA"/>
    <property type="match status" value="1"/>
</dbReference>
<dbReference type="PANTHER" id="PTHR33515">
    <property type="entry name" value="RIBOSOME-BINDING FACTOR A, CHLOROPLASTIC-RELATED"/>
    <property type="match status" value="1"/>
</dbReference>
<keyword evidence="1 2" id="KW-0690">Ribosome biogenesis</keyword>
<dbReference type="HAMAP" id="MF_00003">
    <property type="entry name" value="RbfA"/>
    <property type="match status" value="1"/>
</dbReference>
<dbReference type="AlphaFoldDB" id="A0A7K3WSK9"/>
<comment type="function">
    <text evidence="2">One of several proteins that assist in the late maturation steps of the functional core of the 30S ribosomal subunit. Associates with free 30S ribosomal subunits (but not with 30S subunits that are part of 70S ribosomes or polysomes). Required for efficient processing of 16S rRNA. May interact with the 5'-terminal helix region of 16S rRNA.</text>
</comment>